<dbReference type="EMBL" id="WINI01000004">
    <property type="protein sequence ID" value="MQR00980.1"/>
    <property type="molecule type" value="Genomic_DNA"/>
</dbReference>
<sequence>MIQIRDAADFKRLLNGLADDIVGAHIHHKMRKDLIKAADKYPLVMQQSNTFWSTTLKALNLTSFALLAKVYDTDDKSLHLSSWLRTIKENQQLFGDQGFRDRLCENPFVESLAVGSRIPDISVLEIDIVSCSISDPLVKTLVVHRSSTMAHRNARNTARATSIADTYPLSWDDFETLLRRAHDILNRYSVLFEASSYSTNAIGDQDYEYIFQCVNEAVEKSQSLYRH</sequence>
<comment type="caution">
    <text evidence="2">The sequence shown here is derived from an EMBL/GenBank/DDBJ whole genome shotgun (WGS) entry which is preliminary data.</text>
</comment>
<dbReference type="InterPro" id="IPR040704">
    <property type="entry name" value="HEPN_AbiU2"/>
</dbReference>
<dbReference type="RefSeq" id="WP_153234584.1">
    <property type="nucleotide sequence ID" value="NZ_WINI01000004.1"/>
</dbReference>
<organism evidence="2 3">
    <name type="scientific">Glaciimonas soli</name>
    <dbReference type="NCBI Taxonomy" id="2590999"/>
    <lineage>
        <taxon>Bacteria</taxon>
        <taxon>Pseudomonadati</taxon>
        <taxon>Pseudomonadota</taxon>
        <taxon>Betaproteobacteria</taxon>
        <taxon>Burkholderiales</taxon>
        <taxon>Oxalobacteraceae</taxon>
        <taxon>Glaciimonas</taxon>
    </lineage>
</organism>
<dbReference type="Proteomes" id="UP000451565">
    <property type="component" value="Unassembled WGS sequence"/>
</dbReference>
<evidence type="ECO:0000313" key="2">
    <source>
        <dbReference type="EMBL" id="MQR00980.1"/>
    </source>
</evidence>
<dbReference type="Pfam" id="PF18734">
    <property type="entry name" value="HEPN_AbiU2"/>
    <property type="match status" value="1"/>
</dbReference>
<gene>
    <name evidence="2" type="ORF">GEV47_09825</name>
</gene>
<dbReference type="OrthoDB" id="9255635at2"/>
<keyword evidence="3" id="KW-1185">Reference proteome</keyword>
<reference evidence="2 3" key="1">
    <citation type="submission" date="2019-10" db="EMBL/GenBank/DDBJ databases">
        <title>Glaciimonas soli sp. nov., a psychrophilic bacterium isolated from the forest soil of a high elevation mountain in Taiwan.</title>
        <authorList>
            <person name="Wang L.-T."/>
            <person name="Shieh W.Y."/>
        </authorList>
    </citation>
    <scope>NUCLEOTIDE SEQUENCE [LARGE SCALE GENOMIC DNA]</scope>
    <source>
        <strain evidence="2 3">GS1</strain>
    </source>
</reference>
<name>A0A843YPN4_9BURK</name>
<protein>
    <recommendedName>
        <fullName evidence="1">HEPN AbiU2-like domain-containing protein</fullName>
    </recommendedName>
</protein>
<evidence type="ECO:0000313" key="3">
    <source>
        <dbReference type="Proteomes" id="UP000451565"/>
    </source>
</evidence>
<dbReference type="AlphaFoldDB" id="A0A843YPN4"/>
<proteinExistence type="predicted"/>
<accession>A0A843YPN4</accession>
<feature type="domain" description="HEPN AbiU2-like" evidence="1">
    <location>
        <begin position="9"/>
        <end position="207"/>
    </location>
</feature>
<evidence type="ECO:0000259" key="1">
    <source>
        <dbReference type="Pfam" id="PF18734"/>
    </source>
</evidence>